<evidence type="ECO:0000313" key="3">
    <source>
        <dbReference type="Proteomes" id="UP000015105"/>
    </source>
</evidence>
<protein>
    <recommendedName>
        <fullName evidence="1">Reverse transcriptase domain-containing protein</fullName>
    </recommendedName>
</protein>
<keyword evidence="3" id="KW-1185">Reference proteome</keyword>
<reference evidence="3" key="2">
    <citation type="journal article" date="2017" name="Nat. Plants">
        <title>The Aegilops tauschii genome reveals multiple impacts of transposons.</title>
        <authorList>
            <person name="Zhao G."/>
            <person name="Zou C."/>
            <person name="Li K."/>
            <person name="Wang K."/>
            <person name="Li T."/>
            <person name="Gao L."/>
            <person name="Zhang X."/>
            <person name="Wang H."/>
            <person name="Yang Z."/>
            <person name="Liu X."/>
            <person name="Jiang W."/>
            <person name="Mao L."/>
            <person name="Kong X."/>
            <person name="Jiao Y."/>
            <person name="Jia J."/>
        </authorList>
    </citation>
    <scope>NUCLEOTIDE SEQUENCE [LARGE SCALE GENOMIC DNA]</scope>
    <source>
        <strain evidence="3">cv. AL8/78</strain>
    </source>
</reference>
<dbReference type="Gramene" id="AET1Gv20249700.6">
    <property type="protein sequence ID" value="AET1Gv20249700.6"/>
    <property type="gene ID" value="AET1Gv20249700"/>
</dbReference>
<dbReference type="PANTHER" id="PTHR19446">
    <property type="entry name" value="REVERSE TRANSCRIPTASES"/>
    <property type="match status" value="1"/>
</dbReference>
<reference evidence="2" key="4">
    <citation type="submission" date="2019-03" db="UniProtKB">
        <authorList>
            <consortium name="EnsemblPlants"/>
        </authorList>
    </citation>
    <scope>IDENTIFICATION</scope>
</reference>
<accession>A0A452Y0V1</accession>
<dbReference type="InterPro" id="IPR043502">
    <property type="entry name" value="DNA/RNA_pol_sf"/>
</dbReference>
<organism evidence="2 3">
    <name type="scientific">Aegilops tauschii subsp. strangulata</name>
    <name type="common">Goatgrass</name>
    <dbReference type="NCBI Taxonomy" id="200361"/>
    <lineage>
        <taxon>Eukaryota</taxon>
        <taxon>Viridiplantae</taxon>
        <taxon>Streptophyta</taxon>
        <taxon>Embryophyta</taxon>
        <taxon>Tracheophyta</taxon>
        <taxon>Spermatophyta</taxon>
        <taxon>Magnoliopsida</taxon>
        <taxon>Liliopsida</taxon>
        <taxon>Poales</taxon>
        <taxon>Poaceae</taxon>
        <taxon>BOP clade</taxon>
        <taxon>Pooideae</taxon>
        <taxon>Triticodae</taxon>
        <taxon>Triticeae</taxon>
        <taxon>Triticinae</taxon>
        <taxon>Aegilops</taxon>
    </lineage>
</organism>
<proteinExistence type="predicted"/>
<dbReference type="Proteomes" id="UP000015105">
    <property type="component" value="Chromosome 1D"/>
</dbReference>
<reference evidence="2" key="5">
    <citation type="journal article" date="2021" name="G3 (Bethesda)">
        <title>Aegilops tauschii genome assembly Aet v5.0 features greater sequence contiguity and improved annotation.</title>
        <authorList>
            <person name="Wang L."/>
            <person name="Zhu T."/>
            <person name="Rodriguez J.C."/>
            <person name="Deal K.R."/>
            <person name="Dubcovsky J."/>
            <person name="McGuire P.E."/>
            <person name="Lux T."/>
            <person name="Spannagl M."/>
            <person name="Mayer K.F.X."/>
            <person name="Baldrich P."/>
            <person name="Meyers B.C."/>
            <person name="Huo N."/>
            <person name="Gu Y.Q."/>
            <person name="Zhou H."/>
            <person name="Devos K.M."/>
            <person name="Bennetzen J.L."/>
            <person name="Unver T."/>
            <person name="Budak H."/>
            <person name="Gulick P.J."/>
            <person name="Galiba G."/>
            <person name="Kalapos B."/>
            <person name="Nelson D.R."/>
            <person name="Li P."/>
            <person name="You F.M."/>
            <person name="Luo M.C."/>
            <person name="Dvorak J."/>
        </authorList>
    </citation>
    <scope>NUCLEOTIDE SEQUENCE [LARGE SCALE GENOMIC DNA]</scope>
    <source>
        <strain evidence="2">cv. AL8/78</strain>
    </source>
</reference>
<evidence type="ECO:0000313" key="2">
    <source>
        <dbReference type="EnsemblPlants" id="AET1Gv20249700.6"/>
    </source>
</evidence>
<feature type="domain" description="Reverse transcriptase" evidence="1">
    <location>
        <begin position="4"/>
        <end position="114"/>
    </location>
</feature>
<name>A0A452Y0V1_AEGTS</name>
<evidence type="ECO:0000259" key="1">
    <source>
        <dbReference type="Pfam" id="PF00078"/>
    </source>
</evidence>
<reference evidence="3" key="1">
    <citation type="journal article" date="2014" name="Science">
        <title>Ancient hybridizations among the ancestral genomes of bread wheat.</title>
        <authorList>
            <consortium name="International Wheat Genome Sequencing Consortium,"/>
            <person name="Marcussen T."/>
            <person name="Sandve S.R."/>
            <person name="Heier L."/>
            <person name="Spannagl M."/>
            <person name="Pfeifer M."/>
            <person name="Jakobsen K.S."/>
            <person name="Wulff B.B."/>
            <person name="Steuernagel B."/>
            <person name="Mayer K.F."/>
            <person name="Olsen O.A."/>
        </authorList>
    </citation>
    <scope>NUCLEOTIDE SEQUENCE [LARGE SCALE GENOMIC DNA]</scope>
    <source>
        <strain evidence="3">cv. AL8/78</strain>
    </source>
</reference>
<dbReference type="SUPFAM" id="SSF56672">
    <property type="entry name" value="DNA/RNA polymerases"/>
    <property type="match status" value="1"/>
</dbReference>
<reference evidence="2" key="3">
    <citation type="journal article" date="2017" name="Nature">
        <title>Genome sequence of the progenitor of the wheat D genome Aegilops tauschii.</title>
        <authorList>
            <person name="Luo M.C."/>
            <person name="Gu Y.Q."/>
            <person name="Puiu D."/>
            <person name="Wang H."/>
            <person name="Twardziok S.O."/>
            <person name="Deal K.R."/>
            <person name="Huo N."/>
            <person name="Zhu T."/>
            <person name="Wang L."/>
            <person name="Wang Y."/>
            <person name="McGuire P.E."/>
            <person name="Liu S."/>
            <person name="Long H."/>
            <person name="Ramasamy R.K."/>
            <person name="Rodriguez J.C."/>
            <person name="Van S.L."/>
            <person name="Yuan L."/>
            <person name="Wang Z."/>
            <person name="Xia Z."/>
            <person name="Xiao L."/>
            <person name="Anderson O.D."/>
            <person name="Ouyang S."/>
            <person name="Liang Y."/>
            <person name="Zimin A.V."/>
            <person name="Pertea G."/>
            <person name="Qi P."/>
            <person name="Bennetzen J.L."/>
            <person name="Dai X."/>
            <person name="Dawson M.W."/>
            <person name="Muller H.G."/>
            <person name="Kugler K."/>
            <person name="Rivarola-Duarte L."/>
            <person name="Spannagl M."/>
            <person name="Mayer K.F.X."/>
            <person name="Lu F.H."/>
            <person name="Bevan M.W."/>
            <person name="Leroy P."/>
            <person name="Li P."/>
            <person name="You F.M."/>
            <person name="Sun Q."/>
            <person name="Liu Z."/>
            <person name="Lyons E."/>
            <person name="Wicker T."/>
            <person name="Salzberg S.L."/>
            <person name="Devos K.M."/>
            <person name="Dvorak J."/>
        </authorList>
    </citation>
    <scope>NUCLEOTIDE SEQUENCE [LARGE SCALE GENOMIC DNA]</scope>
    <source>
        <strain evidence="2">cv. AL8/78</strain>
    </source>
</reference>
<dbReference type="InterPro" id="IPR000477">
    <property type="entry name" value="RT_dom"/>
</dbReference>
<sequence length="190" mass="20844">TLLPKRADAHALGDFRPISLIHLVAKIFAKVLSLRLAPKLNTLVSTSQNAFIPGRSLHDNFILVRQSAHLLHQLGAPRALLKLDLARAFDSVRWPFLFDALSRYGFGSRFLDWLAILFSSASTRVLINGEPGPAICTDVGSARATPFRPSSSYSPSTHLDAFSTAQLSWVSCNAFTLGDRCHPSPSMRMT</sequence>
<dbReference type="AlphaFoldDB" id="A0A452Y0V1"/>
<dbReference type="Pfam" id="PF00078">
    <property type="entry name" value="RVT_1"/>
    <property type="match status" value="1"/>
</dbReference>
<dbReference type="EnsemblPlants" id="AET1Gv20249700.6">
    <property type="protein sequence ID" value="AET1Gv20249700.6"/>
    <property type="gene ID" value="AET1Gv20249700"/>
</dbReference>